<keyword evidence="4" id="KW-1185">Reference proteome</keyword>
<dbReference type="Gene3D" id="3.30.565.40">
    <property type="entry name" value="Fervidobacterium nodosum Rt17-B1 like"/>
    <property type="match status" value="1"/>
</dbReference>
<evidence type="ECO:0000313" key="3">
    <source>
        <dbReference type="EMBL" id="RXR07206.1"/>
    </source>
</evidence>
<gene>
    <name evidence="3" type="ORF">EPA99_04605</name>
</gene>
<dbReference type="InterPro" id="IPR037126">
    <property type="entry name" value="PdaC/RsiV-like_sf"/>
</dbReference>
<evidence type="ECO:0000259" key="2">
    <source>
        <dbReference type="Pfam" id="PF11738"/>
    </source>
</evidence>
<dbReference type="Gene3D" id="3.90.640.20">
    <property type="entry name" value="Heat-shock cognate protein, ATPase"/>
    <property type="match status" value="1"/>
</dbReference>
<sequence>MGRAVWAGHKPLNATLLVALALGLGACRKEAEAPSQPSAAAQQASPQPMEEGAPATVDQPAVPELKDTFESSASYIFGVSYAPGINQYPGLARHVWNYVQAARKDTEVAAGDGPQAGAGNAPHELSLTFSQVIKTPDLVVIAADGNRYTGGAHGEPLVERYVWLPKQDRLLDAASLIPDAAGWQAVSAAARESLRTAVSLRADAESLPPEQREQMVRQAGKMIDEGTEPDPANFTRFVPVLDANGKVTALRFVFPPYQVGPYAEGTQQVEVPAAVLLPHVAPDYRGLFTGGAPAVAN</sequence>
<reference evidence="3 4" key="1">
    <citation type="submission" date="2019-01" db="EMBL/GenBank/DDBJ databases">
        <title>Pseudoxanthomonas composti sp. nov., isolated from compost.</title>
        <authorList>
            <person name="Yang G."/>
        </authorList>
    </citation>
    <scope>NUCLEOTIDE SEQUENCE [LARGE SCALE GENOMIC DNA]</scope>
    <source>
        <strain evidence="3 4">GSS15</strain>
    </source>
</reference>
<proteinExistence type="predicted"/>
<dbReference type="RefSeq" id="WP_129470021.1">
    <property type="nucleotide sequence ID" value="NZ_SAWZ01000002.1"/>
</dbReference>
<comment type="caution">
    <text evidence="3">The sequence shown here is derived from an EMBL/GenBank/DDBJ whole genome shotgun (WGS) entry which is preliminary data.</text>
</comment>
<dbReference type="OrthoDB" id="5637at2"/>
<feature type="compositionally biased region" description="Low complexity" evidence="1">
    <location>
        <begin position="33"/>
        <end position="51"/>
    </location>
</feature>
<dbReference type="PROSITE" id="PS51257">
    <property type="entry name" value="PROKAR_LIPOPROTEIN"/>
    <property type="match status" value="1"/>
</dbReference>
<evidence type="ECO:0000256" key="1">
    <source>
        <dbReference type="SAM" id="MobiDB-lite"/>
    </source>
</evidence>
<accession>A0A4Q1JX37</accession>
<dbReference type="EMBL" id="SAWZ01000002">
    <property type="protein sequence ID" value="RXR07206.1"/>
    <property type="molecule type" value="Genomic_DNA"/>
</dbReference>
<dbReference type="AlphaFoldDB" id="A0A4Q1JX37"/>
<evidence type="ECO:0000313" key="4">
    <source>
        <dbReference type="Proteomes" id="UP000289784"/>
    </source>
</evidence>
<dbReference type="Pfam" id="PF11738">
    <property type="entry name" value="DUF3298"/>
    <property type="match status" value="1"/>
</dbReference>
<feature type="domain" description="DUF3298" evidence="2">
    <location>
        <begin position="248"/>
        <end position="272"/>
    </location>
</feature>
<dbReference type="InterPro" id="IPR021729">
    <property type="entry name" value="DUF3298"/>
</dbReference>
<organism evidence="3 4">
    <name type="scientific">Pseudoxanthomonas composti</name>
    <dbReference type="NCBI Taxonomy" id="2137479"/>
    <lineage>
        <taxon>Bacteria</taxon>
        <taxon>Pseudomonadati</taxon>
        <taxon>Pseudomonadota</taxon>
        <taxon>Gammaproteobacteria</taxon>
        <taxon>Lysobacterales</taxon>
        <taxon>Lysobacteraceae</taxon>
        <taxon>Pseudoxanthomonas</taxon>
    </lineage>
</organism>
<dbReference type="Proteomes" id="UP000289784">
    <property type="component" value="Unassembled WGS sequence"/>
</dbReference>
<name>A0A4Q1JX37_9GAMM</name>
<protein>
    <submittedName>
        <fullName evidence="3">DUF3298 domain-containing protein</fullName>
    </submittedName>
</protein>
<feature type="region of interest" description="Disordered" evidence="1">
    <location>
        <begin position="33"/>
        <end position="57"/>
    </location>
</feature>